<evidence type="ECO:0000313" key="10">
    <source>
        <dbReference type="Proteomes" id="UP000704960"/>
    </source>
</evidence>
<dbReference type="InterPro" id="IPR029063">
    <property type="entry name" value="SAM-dependent_MTases_sf"/>
</dbReference>
<comment type="subcellular location">
    <subcellularLocation>
        <location evidence="6">Cytoplasm</location>
    </subcellularLocation>
</comment>
<evidence type="ECO:0000256" key="1">
    <source>
        <dbReference type="ARBA" id="ARBA00022552"/>
    </source>
</evidence>
<feature type="binding site" evidence="6 7">
    <location>
        <position position="86"/>
    </location>
    <ligand>
        <name>S-adenosyl-L-methionine</name>
        <dbReference type="ChEBI" id="CHEBI:59789"/>
    </ligand>
</feature>
<evidence type="ECO:0000313" key="9">
    <source>
        <dbReference type="EMBL" id="MBI4132167.1"/>
    </source>
</evidence>
<evidence type="ECO:0000256" key="5">
    <source>
        <dbReference type="ARBA" id="ARBA00022884"/>
    </source>
</evidence>
<dbReference type="Proteomes" id="UP000704960">
    <property type="component" value="Unassembled WGS sequence"/>
</dbReference>
<feature type="binding site" evidence="6 7">
    <location>
        <position position="106"/>
    </location>
    <ligand>
        <name>S-adenosyl-L-methionine</name>
        <dbReference type="ChEBI" id="CHEBI:59789"/>
    </ligand>
</feature>
<dbReference type="SMART" id="SM00650">
    <property type="entry name" value="rADc"/>
    <property type="match status" value="1"/>
</dbReference>
<feature type="binding site" evidence="6 7">
    <location>
        <position position="13"/>
    </location>
    <ligand>
        <name>S-adenosyl-L-methionine</name>
        <dbReference type="ChEBI" id="CHEBI:59789"/>
    </ligand>
</feature>
<dbReference type="CDD" id="cd02440">
    <property type="entry name" value="AdoMet_MTases"/>
    <property type="match status" value="1"/>
</dbReference>
<sequence>MIHASRRLGQHFLKSEAVLRDIIAAAELSPGDTVLEIGPGTGILTRALAARTQTVIAVEKDAELFRALEKNFKREGVTNVRLIGGDILKIGFEELGLPALYAVVANIPYYLTSRLIRKLLECDPAPERMLLTLQKEVAERITARPPHMNLLALSVQSYAKPELLFTIPASAFSPPPKVTSALIRIADISREFFIQNRIREEDFFALIRQAFQHKRKQLAASLAVSYPRNTILRTLEAAGLPLTARPQELALEHWATLLRNLSA</sequence>
<comment type="caution">
    <text evidence="9">The sequence shown here is derived from an EMBL/GenBank/DDBJ whole genome shotgun (WGS) entry which is preliminary data.</text>
</comment>
<protein>
    <recommendedName>
        <fullName evidence="6">Ribosomal RNA small subunit methyltransferase A</fullName>
        <ecNumber evidence="6">2.1.1.182</ecNumber>
    </recommendedName>
    <alternativeName>
        <fullName evidence="6">16S rRNA (adenine(1518)-N(6)/adenine(1519)-N(6))-dimethyltransferase</fullName>
    </alternativeName>
    <alternativeName>
        <fullName evidence="6">16S rRNA dimethyladenosine transferase</fullName>
    </alternativeName>
    <alternativeName>
        <fullName evidence="6">16S rRNA dimethylase</fullName>
    </alternativeName>
    <alternativeName>
        <fullName evidence="6">S-adenosylmethionine-6-N', N'-adenosyl(rRNA) dimethyltransferase</fullName>
    </alternativeName>
</protein>
<dbReference type="GO" id="GO:0003723">
    <property type="term" value="F:RNA binding"/>
    <property type="evidence" value="ECO:0007669"/>
    <property type="project" value="UniProtKB-UniRule"/>
</dbReference>
<reference evidence="9" key="1">
    <citation type="submission" date="2020-07" db="EMBL/GenBank/DDBJ databases">
        <title>Huge and variable diversity of episymbiotic CPR bacteria and DPANN archaea in groundwater ecosystems.</title>
        <authorList>
            <person name="He C.Y."/>
            <person name="Keren R."/>
            <person name="Whittaker M."/>
            <person name="Farag I.F."/>
            <person name="Doudna J."/>
            <person name="Cate J.H.D."/>
            <person name="Banfield J.F."/>
        </authorList>
    </citation>
    <scope>NUCLEOTIDE SEQUENCE</scope>
    <source>
        <strain evidence="9">NC_groundwater_1226_Ag_S-0.1um_59_124</strain>
    </source>
</reference>
<evidence type="ECO:0000256" key="3">
    <source>
        <dbReference type="ARBA" id="ARBA00022679"/>
    </source>
</evidence>
<feature type="binding site" evidence="6 7">
    <location>
        <position position="38"/>
    </location>
    <ligand>
        <name>S-adenosyl-L-methionine</name>
        <dbReference type="ChEBI" id="CHEBI:59789"/>
    </ligand>
</feature>
<dbReference type="EMBL" id="JACQMJ010000004">
    <property type="protein sequence ID" value="MBI4132167.1"/>
    <property type="molecule type" value="Genomic_DNA"/>
</dbReference>
<dbReference type="EC" id="2.1.1.182" evidence="6"/>
<keyword evidence="4 6" id="KW-0949">S-adenosyl-L-methionine</keyword>
<dbReference type="InterPro" id="IPR001737">
    <property type="entry name" value="KsgA/Erm"/>
</dbReference>
<dbReference type="GO" id="GO:0005737">
    <property type="term" value="C:cytoplasm"/>
    <property type="evidence" value="ECO:0007669"/>
    <property type="project" value="UniProtKB-SubCell"/>
</dbReference>
<comment type="similarity">
    <text evidence="6">Belongs to the class I-like SAM-binding methyltransferase superfamily. rRNA adenine N(6)-methyltransferase family. RsmA subfamily.</text>
</comment>
<dbReference type="SUPFAM" id="SSF53335">
    <property type="entry name" value="S-adenosyl-L-methionine-dependent methyltransferases"/>
    <property type="match status" value="1"/>
</dbReference>
<dbReference type="InterPro" id="IPR020598">
    <property type="entry name" value="rRNA_Ade_methylase_Trfase_N"/>
</dbReference>
<dbReference type="PROSITE" id="PS01131">
    <property type="entry name" value="RRNA_A_DIMETH"/>
    <property type="match status" value="1"/>
</dbReference>
<dbReference type="GO" id="GO:0052908">
    <property type="term" value="F:16S rRNA (adenine(1518)-N(6)/adenine(1519)-N(6))-dimethyltransferase activity"/>
    <property type="evidence" value="ECO:0007669"/>
    <property type="project" value="UniProtKB-EC"/>
</dbReference>
<evidence type="ECO:0000256" key="4">
    <source>
        <dbReference type="ARBA" id="ARBA00022691"/>
    </source>
</evidence>
<evidence type="ECO:0000256" key="6">
    <source>
        <dbReference type="HAMAP-Rule" id="MF_00607"/>
    </source>
</evidence>
<name>A0A932YVG3_9BACT</name>
<feature type="domain" description="Ribosomal RNA adenine methylase transferase N-terminal" evidence="8">
    <location>
        <begin position="18"/>
        <end position="189"/>
    </location>
</feature>
<keyword evidence="5 6" id="KW-0694">RNA-binding</keyword>
<keyword evidence="6" id="KW-0963">Cytoplasm</keyword>
<keyword evidence="3 6" id="KW-0808">Transferase</keyword>
<proteinExistence type="inferred from homology"/>
<evidence type="ECO:0000256" key="2">
    <source>
        <dbReference type="ARBA" id="ARBA00022603"/>
    </source>
</evidence>
<dbReference type="PANTHER" id="PTHR11727">
    <property type="entry name" value="DIMETHYLADENOSINE TRANSFERASE"/>
    <property type="match status" value="1"/>
</dbReference>
<dbReference type="InterPro" id="IPR023165">
    <property type="entry name" value="rRNA_Ade_diMease-like_C"/>
</dbReference>
<accession>A0A932YVG3</accession>
<dbReference type="HAMAP" id="MF_00607">
    <property type="entry name" value="16SrRNA_methyltr_A"/>
    <property type="match status" value="1"/>
</dbReference>
<evidence type="ECO:0000256" key="7">
    <source>
        <dbReference type="PROSITE-ProRule" id="PRU01026"/>
    </source>
</evidence>
<keyword evidence="2 6" id="KW-0489">Methyltransferase</keyword>
<dbReference type="InterPro" id="IPR011530">
    <property type="entry name" value="rRNA_adenine_dimethylase"/>
</dbReference>
<dbReference type="Gene3D" id="3.40.50.150">
    <property type="entry name" value="Vaccinia Virus protein VP39"/>
    <property type="match status" value="1"/>
</dbReference>
<dbReference type="PROSITE" id="PS51689">
    <property type="entry name" value="SAM_RNA_A_N6_MT"/>
    <property type="match status" value="1"/>
</dbReference>
<feature type="binding site" evidence="6 7">
    <location>
        <position position="11"/>
    </location>
    <ligand>
        <name>S-adenosyl-L-methionine</name>
        <dbReference type="ChEBI" id="CHEBI:59789"/>
    </ligand>
</feature>
<comment type="catalytic activity">
    <reaction evidence="6">
        <text>adenosine(1518)/adenosine(1519) in 16S rRNA + 4 S-adenosyl-L-methionine = N(6)-dimethyladenosine(1518)/N(6)-dimethyladenosine(1519) in 16S rRNA + 4 S-adenosyl-L-homocysteine + 4 H(+)</text>
        <dbReference type="Rhea" id="RHEA:19609"/>
        <dbReference type="Rhea" id="RHEA-COMP:10232"/>
        <dbReference type="Rhea" id="RHEA-COMP:10233"/>
        <dbReference type="ChEBI" id="CHEBI:15378"/>
        <dbReference type="ChEBI" id="CHEBI:57856"/>
        <dbReference type="ChEBI" id="CHEBI:59789"/>
        <dbReference type="ChEBI" id="CHEBI:74411"/>
        <dbReference type="ChEBI" id="CHEBI:74493"/>
        <dbReference type="EC" id="2.1.1.182"/>
    </reaction>
</comment>
<evidence type="ECO:0000259" key="8">
    <source>
        <dbReference type="SMART" id="SM00650"/>
    </source>
</evidence>
<gene>
    <name evidence="6 9" type="primary">rsmA</name>
    <name evidence="6" type="synonym">ksgA</name>
    <name evidence="9" type="ORF">HY474_00875</name>
</gene>
<keyword evidence="1 6" id="KW-0698">rRNA processing</keyword>
<organism evidence="9 10">
    <name type="scientific">Candidatus Sungiibacteriota bacterium</name>
    <dbReference type="NCBI Taxonomy" id="2750080"/>
    <lineage>
        <taxon>Bacteria</taxon>
        <taxon>Candidatus Sungiibacteriota</taxon>
    </lineage>
</organism>
<dbReference type="Gene3D" id="1.10.8.100">
    <property type="entry name" value="Ribosomal RNA adenine dimethylase-like, domain 2"/>
    <property type="match status" value="1"/>
</dbReference>
<dbReference type="InterPro" id="IPR020596">
    <property type="entry name" value="rRNA_Ade_Mease_Trfase_CS"/>
</dbReference>
<feature type="binding site" evidence="6 7">
    <location>
        <position position="59"/>
    </location>
    <ligand>
        <name>S-adenosyl-L-methionine</name>
        <dbReference type="ChEBI" id="CHEBI:59789"/>
    </ligand>
</feature>
<dbReference type="PANTHER" id="PTHR11727:SF27">
    <property type="entry name" value="RIBOSOMAL RNA SMALL SUBUNIT METHYLTRANSFERASE, CHLOROPLASTIC"/>
    <property type="match status" value="1"/>
</dbReference>
<dbReference type="Pfam" id="PF00398">
    <property type="entry name" value="RrnaAD"/>
    <property type="match status" value="1"/>
</dbReference>
<dbReference type="AlphaFoldDB" id="A0A932YVG3"/>
<comment type="function">
    <text evidence="6">Specifically dimethylates two adjacent adenosines (A1518 and A1519) in the loop of a conserved hairpin near the 3'-end of 16S rRNA in the 30S particle. May play a critical role in biogenesis of 30S subunits.</text>
</comment>
<dbReference type="NCBIfam" id="TIGR00755">
    <property type="entry name" value="ksgA"/>
    <property type="match status" value="1"/>
</dbReference>